<feature type="compositionally biased region" description="Low complexity" evidence="3">
    <location>
        <begin position="219"/>
        <end position="231"/>
    </location>
</feature>
<feature type="compositionally biased region" description="Polar residues" evidence="3">
    <location>
        <begin position="1"/>
        <end position="14"/>
    </location>
</feature>
<dbReference type="InterPro" id="IPR035979">
    <property type="entry name" value="RBD_domain_sf"/>
</dbReference>
<sequence length="246" mass="25815">MGSSDMDQFKNTPEMNKLLKDPNGVSRRIFIGGIVPQDGQIDKFRSELERVFRKYGLIEAMIVKKRFSFVQFLHENAATQAIKSENGKDFLGHKMDVKVAKAPPTKREEPEDDGDDNVPSYNIASSLAETLKNLPKEDLAPPPPQNDRFNNSSSGGDHNFDSNSGGRGGRGGGRGGRGGGFPSSDRGGRGGGFFPSSGGGGNDEGGRGGGGGGRGGLMNSSPSSNNASPGRGEWGGRGRGRGGGEE</sequence>
<dbReference type="EMBL" id="HBUF01191021">
    <property type="protein sequence ID" value="CAG6658378.1"/>
    <property type="molecule type" value="Transcribed_RNA"/>
</dbReference>
<feature type="compositionally biased region" description="Gly residues" evidence="3">
    <location>
        <begin position="189"/>
        <end position="216"/>
    </location>
</feature>
<dbReference type="Pfam" id="PF00076">
    <property type="entry name" value="RRM_1"/>
    <property type="match status" value="1"/>
</dbReference>
<dbReference type="PROSITE" id="PS50102">
    <property type="entry name" value="RRM"/>
    <property type="match status" value="1"/>
</dbReference>
<evidence type="ECO:0000256" key="3">
    <source>
        <dbReference type="SAM" id="MobiDB-lite"/>
    </source>
</evidence>
<evidence type="ECO:0000313" key="5">
    <source>
        <dbReference type="EMBL" id="CAG6658378.1"/>
    </source>
</evidence>
<dbReference type="InterPro" id="IPR012677">
    <property type="entry name" value="Nucleotide-bd_a/b_plait_sf"/>
</dbReference>
<evidence type="ECO:0000256" key="2">
    <source>
        <dbReference type="PROSITE-ProRule" id="PRU00176"/>
    </source>
</evidence>
<dbReference type="SUPFAM" id="SSF54928">
    <property type="entry name" value="RNA-binding domain, RBD"/>
    <property type="match status" value="1"/>
</dbReference>
<evidence type="ECO:0000259" key="4">
    <source>
        <dbReference type="PROSITE" id="PS50102"/>
    </source>
</evidence>
<feature type="region of interest" description="Disordered" evidence="3">
    <location>
        <begin position="135"/>
        <end position="246"/>
    </location>
</feature>
<accession>A0A8D8WFI8</accession>
<proteinExistence type="predicted"/>
<dbReference type="InterPro" id="IPR052600">
    <property type="entry name" value="Nuc_rcpt_coact/corep"/>
</dbReference>
<protein>
    <recommendedName>
        <fullName evidence="4">RRM domain-containing protein</fullName>
    </recommendedName>
</protein>
<feature type="region of interest" description="Disordered" evidence="3">
    <location>
        <begin position="1"/>
        <end position="20"/>
    </location>
</feature>
<feature type="compositionally biased region" description="Basic and acidic residues" evidence="3">
    <location>
        <begin position="100"/>
        <end position="109"/>
    </location>
</feature>
<feature type="region of interest" description="Disordered" evidence="3">
    <location>
        <begin position="100"/>
        <end position="121"/>
    </location>
</feature>
<organism evidence="5">
    <name type="scientific">Cacopsylla melanoneura</name>
    <dbReference type="NCBI Taxonomy" id="428564"/>
    <lineage>
        <taxon>Eukaryota</taxon>
        <taxon>Metazoa</taxon>
        <taxon>Ecdysozoa</taxon>
        <taxon>Arthropoda</taxon>
        <taxon>Hexapoda</taxon>
        <taxon>Insecta</taxon>
        <taxon>Pterygota</taxon>
        <taxon>Neoptera</taxon>
        <taxon>Paraneoptera</taxon>
        <taxon>Hemiptera</taxon>
        <taxon>Sternorrhyncha</taxon>
        <taxon>Psylloidea</taxon>
        <taxon>Psyllidae</taxon>
        <taxon>Psyllinae</taxon>
        <taxon>Cacopsylla</taxon>
    </lineage>
</organism>
<keyword evidence="1 2" id="KW-0694">RNA-binding</keyword>
<dbReference type="AlphaFoldDB" id="A0A8D8WFI8"/>
<dbReference type="InterPro" id="IPR000504">
    <property type="entry name" value="RRM_dom"/>
</dbReference>
<feature type="domain" description="RRM" evidence="4">
    <location>
        <begin position="27"/>
        <end position="102"/>
    </location>
</feature>
<feature type="compositionally biased region" description="Gly residues" evidence="3">
    <location>
        <begin position="165"/>
        <end position="181"/>
    </location>
</feature>
<dbReference type="Gene3D" id="3.30.70.330">
    <property type="match status" value="1"/>
</dbReference>
<name>A0A8D8WFI8_9HEMI</name>
<feature type="compositionally biased region" description="Polar residues" evidence="3">
    <location>
        <begin position="147"/>
        <end position="156"/>
    </location>
</feature>
<evidence type="ECO:0000256" key="1">
    <source>
        <dbReference type="ARBA" id="ARBA00022884"/>
    </source>
</evidence>
<dbReference type="SMART" id="SM00360">
    <property type="entry name" value="RRM"/>
    <property type="match status" value="1"/>
</dbReference>
<dbReference type="PANTHER" id="PTHR23295">
    <property type="entry name" value="NUCLEAR RECEPTOR COACTIVATOR 5-RELATED"/>
    <property type="match status" value="1"/>
</dbReference>
<dbReference type="PANTHER" id="PTHR23295:SF6">
    <property type="entry name" value="NEOSIN, ISOFORM A"/>
    <property type="match status" value="1"/>
</dbReference>
<dbReference type="GO" id="GO:0003723">
    <property type="term" value="F:RNA binding"/>
    <property type="evidence" value="ECO:0007669"/>
    <property type="project" value="UniProtKB-UniRule"/>
</dbReference>
<reference evidence="5" key="1">
    <citation type="submission" date="2021-05" db="EMBL/GenBank/DDBJ databases">
        <authorList>
            <person name="Alioto T."/>
            <person name="Alioto T."/>
            <person name="Gomez Garrido J."/>
        </authorList>
    </citation>
    <scope>NUCLEOTIDE SEQUENCE</scope>
</reference>